<keyword evidence="9 14" id="KW-0378">Hydrolase</keyword>
<dbReference type="InterPro" id="IPR001567">
    <property type="entry name" value="Pept_M3A_M3B_dom"/>
</dbReference>
<dbReference type="InterPro" id="IPR003960">
    <property type="entry name" value="ATPase_AAA_CS"/>
</dbReference>
<dbReference type="Gene3D" id="1.10.1370.10">
    <property type="entry name" value="Neurolysin, domain 3"/>
    <property type="match status" value="1"/>
</dbReference>
<feature type="domain" description="AAA+ ATPase" evidence="15">
    <location>
        <begin position="1249"/>
        <end position="1386"/>
    </location>
</feature>
<evidence type="ECO:0000256" key="8">
    <source>
        <dbReference type="ARBA" id="ARBA00022741"/>
    </source>
</evidence>
<protein>
    <recommendedName>
        <fullName evidence="15">AAA+ ATPase domain-containing protein</fullName>
    </recommendedName>
</protein>
<dbReference type="SUPFAM" id="SSF52540">
    <property type="entry name" value="P-loop containing nucleoside triphosphate hydrolases"/>
    <property type="match status" value="2"/>
</dbReference>
<dbReference type="GO" id="GO:0004222">
    <property type="term" value="F:metalloendopeptidase activity"/>
    <property type="evidence" value="ECO:0007669"/>
    <property type="project" value="InterPro"/>
</dbReference>
<evidence type="ECO:0000256" key="7">
    <source>
        <dbReference type="ARBA" id="ARBA00022723"/>
    </source>
</evidence>
<evidence type="ECO:0000256" key="3">
    <source>
        <dbReference type="ARBA" id="ARBA00006914"/>
    </source>
</evidence>
<dbReference type="InterPro" id="IPR024077">
    <property type="entry name" value="Neurolysin/TOP_dom2"/>
</dbReference>
<evidence type="ECO:0000256" key="13">
    <source>
        <dbReference type="ARBA" id="ARBA00023049"/>
    </source>
</evidence>
<keyword evidence="17" id="KW-1185">Reference proteome</keyword>
<dbReference type="GO" id="GO:0005795">
    <property type="term" value="C:Golgi stack"/>
    <property type="evidence" value="ECO:0007669"/>
    <property type="project" value="TreeGrafter"/>
</dbReference>
<dbReference type="PANTHER" id="PTHR23078">
    <property type="entry name" value="VESICULAR-FUSION PROTEIN NSF"/>
    <property type="match status" value="1"/>
</dbReference>
<evidence type="ECO:0000256" key="2">
    <source>
        <dbReference type="ARBA" id="ARBA00006040"/>
    </source>
</evidence>
<dbReference type="GO" id="GO:0043001">
    <property type="term" value="P:Golgi to plasma membrane protein transport"/>
    <property type="evidence" value="ECO:0007669"/>
    <property type="project" value="TreeGrafter"/>
</dbReference>
<comment type="cofactor">
    <cofactor evidence="14">
        <name>Zn(2+)</name>
        <dbReference type="ChEBI" id="CHEBI:29105"/>
    </cofactor>
    <text evidence="14">Binds 1 zinc ion.</text>
</comment>
<evidence type="ECO:0000256" key="4">
    <source>
        <dbReference type="ARBA" id="ARBA00022448"/>
    </source>
</evidence>
<dbReference type="Gene3D" id="1.10.8.60">
    <property type="match status" value="1"/>
</dbReference>
<dbReference type="GO" id="GO:0046872">
    <property type="term" value="F:metal ion binding"/>
    <property type="evidence" value="ECO:0007669"/>
    <property type="project" value="UniProtKB-UniRule"/>
</dbReference>
<dbReference type="InterPro" id="IPR041569">
    <property type="entry name" value="AAA_lid_3"/>
</dbReference>
<evidence type="ECO:0000256" key="1">
    <source>
        <dbReference type="ARBA" id="ARBA00004496"/>
    </source>
</evidence>
<dbReference type="FunFam" id="3.40.390.10:FF:000006">
    <property type="entry name" value="Thimet oligopeptidase 1"/>
    <property type="match status" value="1"/>
</dbReference>
<feature type="domain" description="AAA+ ATPase" evidence="15">
    <location>
        <begin position="952"/>
        <end position="1099"/>
    </location>
</feature>
<evidence type="ECO:0000313" key="16">
    <source>
        <dbReference type="EMBL" id="DBA03177.1"/>
    </source>
</evidence>
<dbReference type="GO" id="GO:0016887">
    <property type="term" value="F:ATP hydrolysis activity"/>
    <property type="evidence" value="ECO:0007669"/>
    <property type="project" value="InterPro"/>
</dbReference>
<dbReference type="GO" id="GO:0005524">
    <property type="term" value="F:ATP binding"/>
    <property type="evidence" value="ECO:0007669"/>
    <property type="project" value="UniProtKB-KW"/>
</dbReference>
<keyword evidence="10 14" id="KW-0862">Zinc</keyword>
<evidence type="ECO:0000256" key="14">
    <source>
        <dbReference type="RuleBase" id="RU003435"/>
    </source>
</evidence>
<name>A0AAV2ZCV0_9STRA</name>
<keyword evidence="4" id="KW-0813">Transport</keyword>
<dbReference type="GO" id="GO:0035494">
    <property type="term" value="P:SNARE complex disassembly"/>
    <property type="evidence" value="ECO:0007669"/>
    <property type="project" value="InterPro"/>
</dbReference>
<keyword evidence="6 14" id="KW-0645">Protease</keyword>
<dbReference type="SUPFAM" id="SSF55486">
    <property type="entry name" value="Metalloproteases ('zincins'), catalytic domain"/>
    <property type="match status" value="1"/>
</dbReference>
<dbReference type="PROSITE" id="PS00674">
    <property type="entry name" value="AAA"/>
    <property type="match status" value="1"/>
</dbReference>
<dbReference type="Proteomes" id="UP001146120">
    <property type="component" value="Unassembled WGS sequence"/>
</dbReference>
<gene>
    <name evidence="16" type="ORF">N0F65_003897</name>
</gene>
<dbReference type="InterPro" id="IPR003593">
    <property type="entry name" value="AAA+_ATPase"/>
</dbReference>
<evidence type="ECO:0000256" key="11">
    <source>
        <dbReference type="ARBA" id="ARBA00022840"/>
    </source>
</evidence>
<dbReference type="FunFam" id="3.40.50.300:FF:000166">
    <property type="entry name" value="vesicle-fusing ATPase isoform X1"/>
    <property type="match status" value="1"/>
</dbReference>
<dbReference type="InterPro" id="IPR024079">
    <property type="entry name" value="MetalloPept_cat_dom_sf"/>
</dbReference>
<evidence type="ECO:0000313" key="17">
    <source>
        <dbReference type="Proteomes" id="UP001146120"/>
    </source>
</evidence>
<sequence>MTASSGDKKKTLLVVAACAVALAGLGAWAHKQQRRRIKEQRKLLTDLRFDLTVEEIQAETDAIIAQMKKVDDEIAATSESAVSFKSVAQKLIDLDAEMLARVTNVTFLGHVSPNKDIRDACTKADEAIEEFLVQRGMRADVYKVVKQLLASPEGQSINATKKRYVQRLVQDFERNGLQLDEAKQQDVQKWKQKLSKLGIQFHQNLTEETTELTFAPEELKGLSEDFIGSLEKGEDGNYKIALSYPTVFPILNTCSVPLTRKAVEAAFNRRCIDKNVAILEEMLQLRNDVATTLGYENHAAYVLEQRMAKSPSIVKNFLAELDAKLMPLAKKELDVLLKLKEEDGERNGWKFDGKFNMWDFRYYMDQYVKKYCSIDAEKIREFFPLQHVTNELLSMYQEILSLKFTEVSEPHVWHKDVRMFEVRDARKGREGKLVGHFYLDLFPRQGKYGHAACFTLQQSCVSSSGVRQLPAAAMVSNFNAPTKTKPSLLNHDEVVTYFHEFGHVMHCICSEVEIPRFAGTRVERDFVEAPSQMLENWCWETEPLKRLSSHYLDKTPLPDDLIAKLISTRNANTGLLNKRQILFATFDQQIHSKPQSDTAKVLKQLQTEIMLIDMTPGTNFAASFGHLAGGYDAQYYGYMWSEVFSMDMFVSRFQREGLMNPTTGLAYRELILARGGSIDAADMLKEFLGPTMPFEATVCSLPSNSVAFTNCVYVNFDDFMELVRQTPQRVVSKEDLKEYGLNIWINNKFVFAAKPQKEIARGSIAVGTMQRLCAGLPNGQPCQISPYVPSASKNVIASVTFEIQQVLTRAQPGDVKVIDCGLLKTAFESQYSHQVFGIGQAMAINADGLPLKLQCMSIDLVGDDSTKAPSQFGPTIGALLSGAIINFTKGKEAPVRLTNQSSGQSRSVFKPDFDFSKLGIGGLDKEFNDIFRRAFASRLFPTNVIQKLGIKHVRGMLLYGPPGCGKTLIARKISQALTAKEPKVVNGPEILDKFVGEAERKIRELFADARQEQQELGDESEVHIIIFDEIDAICKQRGSSRDSTGVGDSVVNQLLTQIDGVDSLNNVLVIGMTNRKDMLDEALMRPGRLEVQIEINLPDAKGRGQILMIHTERMRQEGTLSKEVMADLQSCLDPTQPASADPDYKNLVQRTKNFSGAELEGLVRAATAHALSRGTDGKTFHAMANFNPEVRMEDFDLALEEVKPKFGSPNDQLSLYYKNGLIPYGKSFTDVRESLVRIIEQVRSNDKTPLMSVLLHGERGSGKTALATYCAVASEFPLVRMVKASDLIGRAESAKCGFINTIFEEAYRSSLSIIILDDMERLMEYVQLGPRFSNLVLQALMVLVRNPVPVAGRKLIVIGITSNIDAMRALELADVFDISLQVPQLTKMEELDAVISHTNLPVRDEEKHQILQMMASQPLSVKKLLLITEMAREELALSGEDTISCTRFVECAYRFTTL</sequence>
<dbReference type="InterPro" id="IPR003959">
    <property type="entry name" value="ATPase_AAA_core"/>
</dbReference>
<dbReference type="Pfam" id="PF01432">
    <property type="entry name" value="Peptidase_M3"/>
    <property type="match status" value="1"/>
</dbReference>
<evidence type="ECO:0000259" key="15">
    <source>
        <dbReference type="SMART" id="SM00382"/>
    </source>
</evidence>
<dbReference type="Gene3D" id="3.40.390.10">
    <property type="entry name" value="Collagenase (Catalytic Domain)"/>
    <property type="match status" value="1"/>
</dbReference>
<dbReference type="InterPro" id="IPR009010">
    <property type="entry name" value="Asp_de-COase-like_dom_sf"/>
</dbReference>
<evidence type="ECO:0000256" key="5">
    <source>
        <dbReference type="ARBA" id="ARBA00022490"/>
    </source>
</evidence>
<dbReference type="InterPro" id="IPR039812">
    <property type="entry name" value="Vesicle-fus_ATPase"/>
</dbReference>
<dbReference type="FunFam" id="1.20.1050.40:FF:000001">
    <property type="entry name" value="Thimet oligopeptidase 1"/>
    <property type="match status" value="1"/>
</dbReference>
<dbReference type="Gene3D" id="2.40.40.20">
    <property type="match status" value="1"/>
</dbReference>
<reference evidence="16" key="2">
    <citation type="journal article" date="2023" name="Microbiol Resour">
        <title>Decontamination and Annotation of the Draft Genome Sequence of the Oomycete Lagenidium giganteum ARSEF 373.</title>
        <authorList>
            <person name="Morgan W.R."/>
            <person name="Tartar A."/>
        </authorList>
    </citation>
    <scope>NUCLEOTIDE SEQUENCE</scope>
    <source>
        <strain evidence="16">ARSEF 373</strain>
    </source>
</reference>
<dbReference type="SUPFAM" id="SSF54585">
    <property type="entry name" value="Cdc48 domain 2-like"/>
    <property type="match status" value="1"/>
</dbReference>
<keyword evidence="11" id="KW-0067">ATP-binding</keyword>
<comment type="similarity">
    <text evidence="2 14">Belongs to the peptidase M3 family.</text>
</comment>
<dbReference type="CDD" id="cd00009">
    <property type="entry name" value="AAA"/>
    <property type="match status" value="1"/>
</dbReference>
<comment type="caution">
    <text evidence="16">The sequence shown here is derived from an EMBL/GenBank/DDBJ whole genome shotgun (WGS) entry which is preliminary data.</text>
</comment>
<dbReference type="InterPro" id="IPR029067">
    <property type="entry name" value="CDC48_domain_2-like_sf"/>
</dbReference>
<keyword evidence="7 14" id="KW-0479">Metal-binding</keyword>
<keyword evidence="5" id="KW-0963">Cytoplasm</keyword>
<evidence type="ECO:0000256" key="6">
    <source>
        <dbReference type="ARBA" id="ARBA00022670"/>
    </source>
</evidence>
<dbReference type="SMART" id="SM00382">
    <property type="entry name" value="AAA"/>
    <property type="match status" value="2"/>
</dbReference>
<dbReference type="InterPro" id="IPR024080">
    <property type="entry name" value="Neurolysin/TOP_N"/>
</dbReference>
<dbReference type="Pfam" id="PF00004">
    <property type="entry name" value="AAA"/>
    <property type="match status" value="2"/>
</dbReference>
<dbReference type="Gene3D" id="1.20.1050.40">
    <property type="entry name" value="Endopeptidase. Chain P, domain 1"/>
    <property type="match status" value="1"/>
</dbReference>
<dbReference type="SUPFAM" id="SSF50692">
    <property type="entry name" value="ADC-like"/>
    <property type="match status" value="1"/>
</dbReference>
<dbReference type="GO" id="GO:0006891">
    <property type="term" value="P:intra-Golgi vesicle-mediated transport"/>
    <property type="evidence" value="ECO:0007669"/>
    <property type="project" value="TreeGrafter"/>
</dbReference>
<dbReference type="GO" id="GO:0006508">
    <property type="term" value="P:proteolysis"/>
    <property type="evidence" value="ECO:0007669"/>
    <property type="project" value="UniProtKB-KW"/>
</dbReference>
<dbReference type="InterPro" id="IPR027417">
    <property type="entry name" value="P-loop_NTPase"/>
</dbReference>
<evidence type="ECO:0000256" key="9">
    <source>
        <dbReference type="ARBA" id="ARBA00022801"/>
    </source>
</evidence>
<dbReference type="FunFam" id="3.40.50.300:FF:000187">
    <property type="entry name" value="Vesicular-fusion ATPase SEC18"/>
    <property type="match status" value="1"/>
</dbReference>
<evidence type="ECO:0000256" key="12">
    <source>
        <dbReference type="ARBA" id="ARBA00022927"/>
    </source>
</evidence>
<keyword evidence="13 14" id="KW-0482">Metalloprotease</keyword>
<dbReference type="FunFam" id="1.10.8.60:FF:000146">
    <property type="entry name" value="Vesicle-fusing ATPase"/>
    <property type="match status" value="1"/>
</dbReference>
<dbReference type="Gene3D" id="3.10.330.10">
    <property type="match status" value="1"/>
</dbReference>
<accession>A0AAV2ZCV0</accession>
<keyword evidence="8" id="KW-0547">Nucleotide-binding</keyword>
<comment type="similarity">
    <text evidence="3">Belongs to the AAA ATPase family.</text>
</comment>
<dbReference type="PANTHER" id="PTHR23078:SF3">
    <property type="entry name" value="VESICLE-FUSING ATPASE"/>
    <property type="match status" value="1"/>
</dbReference>
<comment type="subcellular location">
    <subcellularLocation>
        <location evidence="1">Cytoplasm</location>
    </subcellularLocation>
</comment>
<reference evidence="16" key="1">
    <citation type="submission" date="2022-11" db="EMBL/GenBank/DDBJ databases">
        <authorList>
            <person name="Morgan W.R."/>
            <person name="Tartar A."/>
        </authorList>
    </citation>
    <scope>NUCLEOTIDE SEQUENCE</scope>
    <source>
        <strain evidence="16">ARSEF 373</strain>
    </source>
</reference>
<dbReference type="EMBL" id="DAKRPA010000022">
    <property type="protein sequence ID" value="DBA03177.1"/>
    <property type="molecule type" value="Genomic_DNA"/>
</dbReference>
<keyword evidence="12" id="KW-0653">Protein transport</keyword>
<evidence type="ECO:0000256" key="10">
    <source>
        <dbReference type="ARBA" id="ARBA00022833"/>
    </source>
</evidence>
<organism evidence="16 17">
    <name type="scientific">Lagenidium giganteum</name>
    <dbReference type="NCBI Taxonomy" id="4803"/>
    <lineage>
        <taxon>Eukaryota</taxon>
        <taxon>Sar</taxon>
        <taxon>Stramenopiles</taxon>
        <taxon>Oomycota</taxon>
        <taxon>Peronosporomycetes</taxon>
        <taxon>Pythiales</taxon>
        <taxon>Pythiaceae</taxon>
    </lineage>
</organism>
<dbReference type="Gene3D" id="3.40.50.300">
    <property type="entry name" value="P-loop containing nucleotide triphosphate hydrolases"/>
    <property type="match status" value="2"/>
</dbReference>
<dbReference type="CDD" id="cd06455">
    <property type="entry name" value="M3A_TOP"/>
    <property type="match status" value="1"/>
</dbReference>
<proteinExistence type="inferred from homology"/>
<dbReference type="Pfam" id="PF17862">
    <property type="entry name" value="AAA_lid_3"/>
    <property type="match status" value="1"/>
</dbReference>